<name>A0AAW1I3T9_SAPOF</name>
<evidence type="ECO:0000313" key="2">
    <source>
        <dbReference type="EMBL" id="KAK9683245.1"/>
    </source>
</evidence>
<evidence type="ECO:0000313" key="3">
    <source>
        <dbReference type="Proteomes" id="UP001443914"/>
    </source>
</evidence>
<feature type="compositionally biased region" description="Low complexity" evidence="1">
    <location>
        <begin position="209"/>
        <end position="219"/>
    </location>
</feature>
<accession>A0AAW1I3T9</accession>
<feature type="region of interest" description="Disordered" evidence="1">
    <location>
        <begin position="200"/>
        <end position="275"/>
    </location>
</feature>
<evidence type="ECO:0000256" key="1">
    <source>
        <dbReference type="SAM" id="MobiDB-lite"/>
    </source>
</evidence>
<feature type="compositionally biased region" description="Basic and acidic residues" evidence="1">
    <location>
        <begin position="220"/>
        <end position="230"/>
    </location>
</feature>
<comment type="caution">
    <text evidence="2">The sequence shown here is derived from an EMBL/GenBank/DDBJ whole genome shotgun (WGS) entry which is preliminary data.</text>
</comment>
<organism evidence="2 3">
    <name type="scientific">Saponaria officinalis</name>
    <name type="common">Common soapwort</name>
    <name type="synonym">Lychnis saponaria</name>
    <dbReference type="NCBI Taxonomy" id="3572"/>
    <lineage>
        <taxon>Eukaryota</taxon>
        <taxon>Viridiplantae</taxon>
        <taxon>Streptophyta</taxon>
        <taxon>Embryophyta</taxon>
        <taxon>Tracheophyta</taxon>
        <taxon>Spermatophyta</taxon>
        <taxon>Magnoliopsida</taxon>
        <taxon>eudicotyledons</taxon>
        <taxon>Gunneridae</taxon>
        <taxon>Pentapetalae</taxon>
        <taxon>Caryophyllales</taxon>
        <taxon>Caryophyllaceae</taxon>
        <taxon>Caryophylleae</taxon>
        <taxon>Saponaria</taxon>
    </lineage>
</organism>
<proteinExistence type="predicted"/>
<reference evidence="2" key="1">
    <citation type="submission" date="2024-03" db="EMBL/GenBank/DDBJ databases">
        <title>WGS assembly of Saponaria officinalis var. Norfolk2.</title>
        <authorList>
            <person name="Jenkins J."/>
            <person name="Shu S."/>
            <person name="Grimwood J."/>
            <person name="Barry K."/>
            <person name="Goodstein D."/>
            <person name="Schmutz J."/>
            <person name="Leebens-Mack J."/>
            <person name="Osbourn A."/>
        </authorList>
    </citation>
    <scope>NUCLEOTIDE SEQUENCE [LARGE SCALE GENOMIC DNA]</scope>
    <source>
        <strain evidence="2">JIC</strain>
    </source>
</reference>
<keyword evidence="3" id="KW-1185">Reference proteome</keyword>
<protein>
    <submittedName>
        <fullName evidence="2">Uncharacterized protein</fullName>
    </submittedName>
</protein>
<dbReference type="PANTHER" id="PTHR36748">
    <property type="entry name" value="MENTAL RETARDATION GTPASE ACTIVATING PROTEIN"/>
    <property type="match status" value="1"/>
</dbReference>
<dbReference type="EMBL" id="JBDFQZ010000010">
    <property type="protein sequence ID" value="KAK9683245.1"/>
    <property type="molecule type" value="Genomic_DNA"/>
</dbReference>
<sequence>MEGTLLSSHPSNEHDFDLKQWHLRSRISKENKTSSRRFSASYIRSFREDSSRSFRSTFTISSTASSPGYPLKDEIDPSTYSFTTALKALQAKSGYVWECVSPEEIALNSKWNEAERYIRNPLSGEVPMECLSSKTLNGRSFRSYMASRVTMSAPLVYSRRPTHFSNLVNLQPPLVPTPPHQLVIQEKQVGFRTRDVGIQSSLVPNEGNSSSPSATSTPSIRERSINRCEDTGDQDDDIHNSTSSVKSRSVEEVEVKVTREEEETKRSQQKKKKRHKKTGLLCVSTQFSGCSFVSSWKCLFIKSCLKDKSFKSPKKSNVNLDE</sequence>
<dbReference type="AlphaFoldDB" id="A0AAW1I3T9"/>
<dbReference type="PANTHER" id="PTHR36748:SF3">
    <property type="entry name" value="MENTAL RETARDATION GTPASE ACTIVATING PROTEIN"/>
    <property type="match status" value="1"/>
</dbReference>
<feature type="compositionally biased region" description="Basic and acidic residues" evidence="1">
    <location>
        <begin position="248"/>
        <end position="266"/>
    </location>
</feature>
<gene>
    <name evidence="2" type="ORF">RND81_10G126000</name>
</gene>
<dbReference type="Proteomes" id="UP001443914">
    <property type="component" value="Unassembled WGS sequence"/>
</dbReference>